<dbReference type="RefSeq" id="XP_014667472.1">
    <property type="nucleotide sequence ID" value="XM_014811986.1"/>
</dbReference>
<dbReference type="PANTHER" id="PTHR18870:SF9">
    <property type="entry name" value="PROTEIN TAG-278-RELATED"/>
    <property type="match status" value="1"/>
</dbReference>
<sequence length="605" mass="69677">MRALRRERLEKTKQELTRKCERKLGDEREVLELELDNMKLEHALKLRTEEEGSARLRKELEEKSEGYVSLSGDLECVKNRCNKSKAEKDVLRKELEVCKQQLDDAREDKLLIERQIKEFDGRYQRALLEAEAAINERLAEQKASLERAWTEQTKREYAELHRKLTRVHQEDRKMSLAALAQDKEQELVAQKSGWQSKIRDLLLQIEQLREDLTEKSIQASREYDAMRSQKHAELERLRRALDAAAEEREREGATGKQEHAAAVDAMRSNHERQAEEQREKLHREHEEEMQQQLVAHHSEMELAHQRAERAKQTELSAAASLACRADRAHAGEPGADVHVRVGIVPKDAQRRGSASERVETLQEEVRHRDGHIDQLENDLSAHRSRLDDVIKQLEFKGHEMMRMRSETSEQVRKRERELARQQEVEMNSQEAQHLRQRQSMLAGFNEAQELLKKKLAMLQTMLAEAKHRYEHRESLPQDVATIGVLKSALADREEHIRKLLGAKRSVELELMNRETNFNKIFNSSPHVGVIDPIATKKKSDTLPAKHFSASLLKQNSCSGAPLLKQNSCSGAPARQAPPRSAGGDKRTPKPAAPPRPQLSLRKLYV</sequence>
<gene>
    <name evidence="5" type="primary">LOC106809043</name>
</gene>
<feature type="region of interest" description="Disordered" evidence="3">
    <location>
        <begin position="562"/>
        <end position="605"/>
    </location>
</feature>
<dbReference type="Proteomes" id="UP000695022">
    <property type="component" value="Unplaced"/>
</dbReference>
<feature type="compositionally biased region" description="Basic and acidic residues" evidence="3">
    <location>
        <begin position="243"/>
        <end position="288"/>
    </location>
</feature>
<keyword evidence="4" id="KW-1185">Reference proteome</keyword>
<evidence type="ECO:0000256" key="2">
    <source>
        <dbReference type="SAM" id="Coils"/>
    </source>
</evidence>
<keyword evidence="1 2" id="KW-0175">Coiled coil</keyword>
<evidence type="ECO:0000256" key="3">
    <source>
        <dbReference type="SAM" id="MobiDB-lite"/>
    </source>
</evidence>
<feature type="region of interest" description="Disordered" evidence="3">
    <location>
        <begin position="243"/>
        <end position="291"/>
    </location>
</feature>
<organism evidence="4 5">
    <name type="scientific">Priapulus caudatus</name>
    <name type="common">Priapulid worm</name>
    <dbReference type="NCBI Taxonomy" id="37621"/>
    <lineage>
        <taxon>Eukaryota</taxon>
        <taxon>Metazoa</taxon>
        <taxon>Ecdysozoa</taxon>
        <taxon>Scalidophora</taxon>
        <taxon>Priapulida</taxon>
        <taxon>Priapulimorpha</taxon>
        <taxon>Priapulimorphida</taxon>
        <taxon>Priapulidae</taxon>
        <taxon>Priapulus</taxon>
    </lineage>
</organism>
<evidence type="ECO:0000313" key="4">
    <source>
        <dbReference type="Proteomes" id="UP000695022"/>
    </source>
</evidence>
<evidence type="ECO:0000313" key="5">
    <source>
        <dbReference type="RefSeq" id="XP_014667472.1"/>
    </source>
</evidence>
<accession>A0ABM1E5K1</accession>
<dbReference type="PANTHER" id="PTHR18870">
    <property type="entry name" value="PROTEIN TAG-278-RELATED"/>
    <property type="match status" value="1"/>
</dbReference>
<feature type="coiled-coil region" evidence="2">
    <location>
        <begin position="6"/>
        <end position="41"/>
    </location>
</feature>
<proteinExistence type="predicted"/>
<feature type="coiled-coil region" evidence="2">
    <location>
        <begin position="358"/>
        <end position="468"/>
    </location>
</feature>
<evidence type="ECO:0000256" key="1">
    <source>
        <dbReference type="ARBA" id="ARBA00023054"/>
    </source>
</evidence>
<reference evidence="5" key="1">
    <citation type="submission" date="2025-08" db="UniProtKB">
        <authorList>
            <consortium name="RefSeq"/>
        </authorList>
    </citation>
    <scope>IDENTIFICATION</scope>
</reference>
<protein>
    <submittedName>
        <fullName evidence="5">Protein FAM184A-like</fullName>
    </submittedName>
</protein>
<dbReference type="GeneID" id="106809043"/>
<name>A0ABM1E5K1_PRICU</name>